<dbReference type="CDD" id="cd18805">
    <property type="entry name" value="SF2_C_suv3"/>
    <property type="match status" value="1"/>
</dbReference>
<name>A0A9D2N0U9_9FIRM</name>
<proteinExistence type="predicted"/>
<keyword evidence="6" id="KW-0809">Transit peptide</keyword>
<gene>
    <name evidence="9" type="ORF">H9704_09335</name>
</gene>
<evidence type="ECO:0000256" key="7">
    <source>
        <dbReference type="ARBA" id="ARBA00047984"/>
    </source>
</evidence>
<evidence type="ECO:0000256" key="1">
    <source>
        <dbReference type="ARBA" id="ARBA00012552"/>
    </source>
</evidence>
<evidence type="ECO:0000259" key="8">
    <source>
        <dbReference type="PROSITE" id="PS51194"/>
    </source>
</evidence>
<comment type="caution">
    <text evidence="9">The sequence shown here is derived from an EMBL/GenBank/DDBJ whole genome shotgun (WGS) entry which is preliminary data.</text>
</comment>
<dbReference type="Pfam" id="PF00271">
    <property type="entry name" value="Helicase_C"/>
    <property type="match status" value="1"/>
</dbReference>
<organism evidence="9 10">
    <name type="scientific">Candidatus Enterocloster excrementipullorum</name>
    <dbReference type="NCBI Taxonomy" id="2838559"/>
    <lineage>
        <taxon>Bacteria</taxon>
        <taxon>Bacillati</taxon>
        <taxon>Bacillota</taxon>
        <taxon>Clostridia</taxon>
        <taxon>Lachnospirales</taxon>
        <taxon>Lachnospiraceae</taxon>
        <taxon>Enterocloster</taxon>
    </lineage>
</organism>
<accession>A0A9D2N0U9</accession>
<dbReference type="AlphaFoldDB" id="A0A9D2N0U9"/>
<protein>
    <recommendedName>
        <fullName evidence="1">RNA helicase</fullName>
        <ecNumber evidence="1">3.6.4.13</ecNumber>
    </recommendedName>
</protein>
<dbReference type="CDD" id="cd17913">
    <property type="entry name" value="DEXQc_Suv3"/>
    <property type="match status" value="1"/>
</dbReference>
<dbReference type="EC" id="3.6.4.13" evidence="1"/>
<dbReference type="Gene3D" id="3.40.50.300">
    <property type="entry name" value="P-loop containing nucleotide triphosphate hydrolases"/>
    <property type="match status" value="2"/>
</dbReference>
<evidence type="ECO:0000256" key="6">
    <source>
        <dbReference type="ARBA" id="ARBA00022946"/>
    </source>
</evidence>
<dbReference type="GO" id="GO:0005524">
    <property type="term" value="F:ATP binding"/>
    <property type="evidence" value="ECO:0007669"/>
    <property type="project" value="UniProtKB-KW"/>
</dbReference>
<keyword evidence="3" id="KW-0378">Hydrolase</keyword>
<evidence type="ECO:0000313" key="10">
    <source>
        <dbReference type="Proteomes" id="UP000823910"/>
    </source>
</evidence>
<keyword evidence="4 9" id="KW-0347">Helicase</keyword>
<dbReference type="InterPro" id="IPR001650">
    <property type="entry name" value="Helicase_C-like"/>
</dbReference>
<dbReference type="Proteomes" id="UP000823910">
    <property type="component" value="Unassembled WGS sequence"/>
</dbReference>
<dbReference type="SUPFAM" id="SSF52540">
    <property type="entry name" value="P-loop containing nucleoside triphosphate hydrolases"/>
    <property type="match status" value="1"/>
</dbReference>
<dbReference type="PROSITE" id="PS51194">
    <property type="entry name" value="HELICASE_CTER"/>
    <property type="match status" value="1"/>
</dbReference>
<dbReference type="PANTHER" id="PTHR12131">
    <property type="entry name" value="ATP-DEPENDENT RNA AND DNA HELICASE"/>
    <property type="match status" value="1"/>
</dbReference>
<keyword evidence="2" id="KW-0547">Nucleotide-binding</keyword>
<keyword evidence="5" id="KW-0067">ATP-binding</keyword>
<dbReference type="InterPro" id="IPR044774">
    <property type="entry name" value="Suv3_DEXQc"/>
</dbReference>
<reference evidence="9" key="1">
    <citation type="journal article" date="2021" name="PeerJ">
        <title>Extensive microbial diversity within the chicken gut microbiome revealed by metagenomics and culture.</title>
        <authorList>
            <person name="Gilroy R."/>
            <person name="Ravi A."/>
            <person name="Getino M."/>
            <person name="Pursley I."/>
            <person name="Horton D.L."/>
            <person name="Alikhan N.F."/>
            <person name="Baker D."/>
            <person name="Gharbi K."/>
            <person name="Hall N."/>
            <person name="Watson M."/>
            <person name="Adriaenssens E.M."/>
            <person name="Foster-Nyarko E."/>
            <person name="Jarju S."/>
            <person name="Secka A."/>
            <person name="Antonio M."/>
            <person name="Oren A."/>
            <person name="Chaudhuri R.R."/>
            <person name="La Ragione R."/>
            <person name="Hildebrand F."/>
            <person name="Pallen M.J."/>
        </authorList>
    </citation>
    <scope>NUCLEOTIDE SEQUENCE</scope>
    <source>
        <strain evidence="9">CHK180-15479</strain>
    </source>
</reference>
<dbReference type="PANTHER" id="PTHR12131:SF1">
    <property type="entry name" value="ATP-DEPENDENT RNA HELICASE SUPV3L1, MITOCHONDRIAL-RELATED"/>
    <property type="match status" value="1"/>
</dbReference>
<dbReference type="InterPro" id="IPR050699">
    <property type="entry name" value="RNA-DNA_Helicase"/>
</dbReference>
<evidence type="ECO:0000256" key="5">
    <source>
        <dbReference type="ARBA" id="ARBA00022840"/>
    </source>
</evidence>
<dbReference type="GO" id="GO:0016787">
    <property type="term" value="F:hydrolase activity"/>
    <property type="evidence" value="ECO:0007669"/>
    <property type="project" value="UniProtKB-KW"/>
</dbReference>
<comment type="catalytic activity">
    <reaction evidence="7">
        <text>ATP + H2O = ADP + phosphate + H(+)</text>
        <dbReference type="Rhea" id="RHEA:13065"/>
        <dbReference type="ChEBI" id="CHEBI:15377"/>
        <dbReference type="ChEBI" id="CHEBI:15378"/>
        <dbReference type="ChEBI" id="CHEBI:30616"/>
        <dbReference type="ChEBI" id="CHEBI:43474"/>
        <dbReference type="ChEBI" id="CHEBI:456216"/>
        <dbReference type="EC" id="3.6.4.13"/>
    </reaction>
</comment>
<dbReference type="Gene3D" id="1.20.272.40">
    <property type="match status" value="1"/>
</dbReference>
<dbReference type="InterPro" id="IPR027417">
    <property type="entry name" value="P-loop_NTPase"/>
</dbReference>
<dbReference type="Pfam" id="PF22527">
    <property type="entry name" value="DEXQc_Suv3"/>
    <property type="match status" value="1"/>
</dbReference>
<feature type="domain" description="Helicase C-terminal" evidence="8">
    <location>
        <begin position="319"/>
        <end position="484"/>
    </location>
</feature>
<dbReference type="EMBL" id="DWWT01000044">
    <property type="protein sequence ID" value="HJC06342.1"/>
    <property type="molecule type" value="Genomic_DNA"/>
</dbReference>
<evidence type="ECO:0000313" key="9">
    <source>
        <dbReference type="EMBL" id="HJC06342.1"/>
    </source>
</evidence>
<evidence type="ECO:0000256" key="4">
    <source>
        <dbReference type="ARBA" id="ARBA00022806"/>
    </source>
</evidence>
<dbReference type="GO" id="GO:0003724">
    <property type="term" value="F:RNA helicase activity"/>
    <property type="evidence" value="ECO:0007669"/>
    <property type="project" value="UniProtKB-EC"/>
</dbReference>
<evidence type="ECO:0000256" key="3">
    <source>
        <dbReference type="ARBA" id="ARBA00022801"/>
    </source>
</evidence>
<dbReference type="SMART" id="SM00490">
    <property type="entry name" value="HELICc"/>
    <property type="match status" value="1"/>
</dbReference>
<dbReference type="InterPro" id="IPR055206">
    <property type="entry name" value="DEXQc_SUV3"/>
</dbReference>
<sequence>MEVREECVRYLEAYYKDLFFGNINRRYRAMTGSEMRARVRRLTEENIRPLVKSNELNDVHAMLSKVCACLMRKEGKLPPGPQLEEWEENCRKMEAFCGALARKDLEYVANLSLEELERVLKMQGIRRYLLNNSLERAYELFYIPKTIKQGIRESIQTKPELEYPGAREMKRKFILHIGPTNSGKTHDALERLKECSHGAYFGPLRLLALEVYDKLNGEGVACSMITGEETLEVPGARCQACTVEMLNDHEYFDIVVVDECQMVADPYRGHNWTRAVLGLRAEEIHLCMAPEAEDIIVQMIRRCGDQYQIRRHKRNTRLTMEHRPYALKRDLRKGDALIVFSKKSVLALAAHLEGQGIHCSVIYGSLPPATRREQVRRFLEKETEVVVSTDAIGMGLNLPIRRIVFVETRKFDGVNKRVLLPEEIKQIAGRAGRFGIYDEGFVAAVDDLDVIEDGLNRRPIPIMKAYVGFPEQLLNLPAEIDTLIKIWAGMDTPSIYEKMEVDELLSLYMSFEHVHGGHMEDFTKQEIYKLITCSVDIDNKLVMDLWKDYCRDYKDVDELEFPYSPGPDLYDLESYYKMLDLYFQFSRKVGLPIQTENLEGERRQTEEEISRILRTECASYTRKCSACGRELSWDYPFSICERCFERGRTSRHRGGDRKRKIHR</sequence>
<evidence type="ECO:0000256" key="2">
    <source>
        <dbReference type="ARBA" id="ARBA00022741"/>
    </source>
</evidence>
<reference evidence="9" key="2">
    <citation type="submission" date="2021-04" db="EMBL/GenBank/DDBJ databases">
        <authorList>
            <person name="Gilroy R."/>
        </authorList>
    </citation>
    <scope>NUCLEOTIDE SEQUENCE</scope>
    <source>
        <strain evidence="9">CHK180-15479</strain>
    </source>
</reference>